<reference evidence="3" key="1">
    <citation type="submission" date="2022-12" db="EMBL/GenBank/DDBJ databases">
        <title>Clostridium sp. nov., isolated from industrial wastewater.</title>
        <authorList>
            <person name="Jiayan W."/>
        </authorList>
    </citation>
    <scope>NUCLEOTIDE SEQUENCE</scope>
    <source>
        <strain evidence="3">ZC22-4</strain>
    </source>
</reference>
<comment type="caution">
    <text evidence="3">The sequence shown here is derived from an EMBL/GenBank/DDBJ whole genome shotgun (WGS) entry which is preliminary data.</text>
</comment>
<keyword evidence="3" id="KW-0378">Hydrolase</keyword>
<dbReference type="Pfam" id="PF03819">
    <property type="entry name" value="MazG"/>
    <property type="match status" value="2"/>
</dbReference>
<dbReference type="InterPro" id="IPR048015">
    <property type="entry name" value="NTP-PPase_MazG-like_N"/>
</dbReference>
<dbReference type="InterPro" id="IPR035013">
    <property type="entry name" value="YabN_N"/>
</dbReference>
<evidence type="ECO:0000313" key="4">
    <source>
        <dbReference type="Proteomes" id="UP001144612"/>
    </source>
</evidence>
<dbReference type="EMBL" id="JAPQFJ010000025">
    <property type="protein sequence ID" value="MCY6960332.1"/>
    <property type="molecule type" value="Genomic_DNA"/>
</dbReference>
<dbReference type="CDD" id="cd11529">
    <property type="entry name" value="NTP-PPase_MazG_Cterm"/>
    <property type="match status" value="1"/>
</dbReference>
<dbReference type="PANTHER" id="PTHR30522">
    <property type="entry name" value="NUCLEOSIDE TRIPHOSPHATE PYROPHOSPHOHYDROLASE"/>
    <property type="match status" value="1"/>
</dbReference>
<protein>
    <submittedName>
        <fullName evidence="3">Nucleoside triphosphate pyrophosphohydrolase</fullName>
        <ecNumber evidence="3">3.6.1.9</ecNumber>
    </submittedName>
</protein>
<keyword evidence="4" id="KW-1185">Reference proteome</keyword>
<feature type="domain" description="NTP pyrophosphohydrolase MazG-like" evidence="2">
    <location>
        <begin position="390"/>
        <end position="448"/>
    </location>
</feature>
<dbReference type="InterPro" id="IPR048011">
    <property type="entry name" value="NTP-PPase_MazG-like_C"/>
</dbReference>
<evidence type="ECO:0000259" key="2">
    <source>
        <dbReference type="Pfam" id="PF03819"/>
    </source>
</evidence>
<sequence length="481" mass="55226">MIKVVGLGPGSVEALTIGTLEALKNSNNVYFRTDKHPNIDHLKRIGIEFKSYDYVYEKSSNFDEVYEFIAKNLLDNYKMCGELVYAVPGNPFKGEKSVEILVKLCEEEGIDVDILPAVSFVDAMVESLKVDPFDGLKIIDSFDIKNQILDKRVGIIVAQVYNRFIASEVKLALLEYYKDETEIYFVRAAGIKEVESIRKIKIYELDRQEDIDHLTSLYIPKNSEATKDFYDLLDIMNTLRGENGCPWDKEQTHSSLKKCLIEECYEVLEAIDEEDDDKIIEELGDVLLQVVFHAQIGKEDGYFNVNDVIQGICTKLIQRHPHVFGEIIVGNSSEVLVNWDKIKKIEKGFDKYTDELKHVPKNLPALMRADKVQKKAAKVGFDWNDVKPAMNKVIEELNEIKQVYKTQNKEKITGEIGDLIFSSVNIARLLDIDPELALNYTIDKFINRFEYIEKSALKDGKKLEEMSLNEMDKLWEESKTK</sequence>
<evidence type="ECO:0000313" key="3">
    <source>
        <dbReference type="EMBL" id="MCY6960332.1"/>
    </source>
</evidence>
<dbReference type="PIRSF" id="PIRSF002845">
    <property type="entry name" value="Ttrprl_mtas_MazG"/>
    <property type="match status" value="1"/>
</dbReference>
<dbReference type="RefSeq" id="WP_268062769.1">
    <property type="nucleotide sequence ID" value="NZ_JAPQFJ010000025.1"/>
</dbReference>
<name>A0ABT4DDF7_9CLOT</name>
<proteinExistence type="predicted"/>
<dbReference type="Gene3D" id="1.10.287.1080">
    <property type="entry name" value="MazG-like"/>
    <property type="match status" value="2"/>
</dbReference>
<dbReference type="NCBIfam" id="TIGR00444">
    <property type="entry name" value="mazG"/>
    <property type="match status" value="1"/>
</dbReference>
<organism evidence="3 4">
    <name type="scientific">Clostridium brassicae</name>
    <dbReference type="NCBI Taxonomy" id="2999072"/>
    <lineage>
        <taxon>Bacteria</taxon>
        <taxon>Bacillati</taxon>
        <taxon>Bacillota</taxon>
        <taxon>Clostridia</taxon>
        <taxon>Eubacteriales</taxon>
        <taxon>Clostridiaceae</taxon>
        <taxon>Clostridium</taxon>
    </lineage>
</organism>
<dbReference type="InterPro" id="IPR035996">
    <property type="entry name" value="4pyrrol_Methylase_sf"/>
</dbReference>
<dbReference type="Proteomes" id="UP001144612">
    <property type="component" value="Unassembled WGS sequence"/>
</dbReference>
<dbReference type="PANTHER" id="PTHR30522:SF0">
    <property type="entry name" value="NUCLEOSIDE TRIPHOSPHATE PYROPHOSPHOHYDROLASE"/>
    <property type="match status" value="1"/>
</dbReference>
<dbReference type="SUPFAM" id="SSF53790">
    <property type="entry name" value="Tetrapyrrole methylase"/>
    <property type="match status" value="1"/>
</dbReference>
<feature type="domain" description="Tetrapyrrole methylase" evidence="1">
    <location>
        <begin position="2"/>
        <end position="205"/>
    </location>
</feature>
<dbReference type="InterPro" id="IPR014777">
    <property type="entry name" value="4pyrrole_Mease_sub1"/>
</dbReference>
<dbReference type="SUPFAM" id="SSF101386">
    <property type="entry name" value="all-alpha NTP pyrophosphatases"/>
    <property type="match status" value="2"/>
</dbReference>
<accession>A0ABT4DDF7</accession>
<evidence type="ECO:0000259" key="1">
    <source>
        <dbReference type="Pfam" id="PF00590"/>
    </source>
</evidence>
<feature type="domain" description="NTP pyrophosphohydrolase MazG-like" evidence="2">
    <location>
        <begin position="251"/>
        <end position="324"/>
    </location>
</feature>
<dbReference type="Gene3D" id="3.40.1010.10">
    <property type="entry name" value="Cobalt-precorrin-4 Transmethylase, Domain 1"/>
    <property type="match status" value="1"/>
</dbReference>
<dbReference type="InterPro" id="IPR004518">
    <property type="entry name" value="MazG-like_dom"/>
</dbReference>
<dbReference type="CDD" id="cd11528">
    <property type="entry name" value="NTP-PPase_MazG_Nterm"/>
    <property type="match status" value="1"/>
</dbReference>
<dbReference type="InterPro" id="IPR000878">
    <property type="entry name" value="4pyrrol_Mease"/>
</dbReference>
<dbReference type="Pfam" id="PF00590">
    <property type="entry name" value="TP_methylase"/>
    <property type="match status" value="1"/>
</dbReference>
<dbReference type="EC" id="3.6.1.9" evidence="3"/>
<dbReference type="CDD" id="cd11723">
    <property type="entry name" value="YabN_N_like"/>
    <property type="match status" value="1"/>
</dbReference>
<dbReference type="InterPro" id="IPR024180">
    <property type="entry name" value="Tetrapyrrole_Mease/MazG_pred"/>
</dbReference>
<dbReference type="GO" id="GO:0047429">
    <property type="term" value="F:nucleoside triphosphate diphosphatase activity"/>
    <property type="evidence" value="ECO:0007669"/>
    <property type="project" value="UniProtKB-EC"/>
</dbReference>
<dbReference type="InterPro" id="IPR011551">
    <property type="entry name" value="NTP_PyrPHydrolase_MazG"/>
</dbReference>
<dbReference type="NCBIfam" id="NF007113">
    <property type="entry name" value="PRK09562.1"/>
    <property type="match status" value="1"/>
</dbReference>
<gene>
    <name evidence="3" type="primary">mazG</name>
    <name evidence="3" type="ORF">OW729_17070</name>
</gene>